<dbReference type="HOGENOM" id="CLU_072027_0_0_10"/>
<reference evidence="2 3" key="1">
    <citation type="journal article" date="2010" name="J. Bacteriol.">
        <title>The complete genome sequence of Croceibacter atlanticus HTCC2559T.</title>
        <authorList>
            <person name="Oh H.M."/>
            <person name="Kang I."/>
            <person name="Ferriera S."/>
            <person name="Giovannoni S.J."/>
            <person name="Cho J.C."/>
        </authorList>
    </citation>
    <scope>NUCLEOTIDE SEQUENCE [LARGE SCALE GENOMIC DNA]</scope>
    <source>
        <strain evidence="3">ATCC BAA-628 / HTCC2559 / KCTC 12090</strain>
    </source>
</reference>
<accession>A3UAL1</accession>
<dbReference type="eggNOG" id="COG1073">
    <property type="taxonomic scope" value="Bacteria"/>
</dbReference>
<dbReference type="InterPro" id="IPR000073">
    <property type="entry name" value="AB_hydrolase_1"/>
</dbReference>
<protein>
    <recommendedName>
        <fullName evidence="1">AB hydrolase-1 domain-containing protein</fullName>
    </recommendedName>
</protein>
<sequence>MTTTKKDAVPVQALLMPKQFIAIGKIIQFFSPKLASRFAAKLFLTPFKYPMPEREKHMYNNSRIERLTVPSINREIVVFHYGTSPKKVLLCHGWSGSGTQLAKIAESLEKKGYSTISFDAPAHGRAPGKISMMPFFIESVKYLHEKYPFQLAIGHSLGGMSLLKAVSDGLPLDRLSIIGTANSITHITKDFVRNMRLKPEVATHLKSYMDGKFGEDLDNYSGAVSAKNVNIPTLVVHDKDDVDVHYSSAQEINSVLDKGSLLLTEKLGHRRILGHPETIEEITSFITE</sequence>
<dbReference type="EMBL" id="CP002046">
    <property type="protein sequence ID" value="EAP86847.1"/>
    <property type="molecule type" value="Genomic_DNA"/>
</dbReference>
<evidence type="ECO:0000259" key="1">
    <source>
        <dbReference type="Pfam" id="PF00561"/>
    </source>
</evidence>
<dbReference type="Gene3D" id="3.40.50.1820">
    <property type="entry name" value="alpha/beta hydrolase"/>
    <property type="match status" value="1"/>
</dbReference>
<evidence type="ECO:0000313" key="3">
    <source>
        <dbReference type="Proteomes" id="UP000002297"/>
    </source>
</evidence>
<proteinExistence type="predicted"/>
<dbReference type="AlphaFoldDB" id="A3UAL1"/>
<dbReference type="Pfam" id="PF00561">
    <property type="entry name" value="Abhydrolase_1"/>
    <property type="match status" value="1"/>
</dbReference>
<dbReference type="RefSeq" id="WP_013188228.1">
    <property type="nucleotide sequence ID" value="NC_014230.1"/>
</dbReference>
<evidence type="ECO:0000313" key="2">
    <source>
        <dbReference type="EMBL" id="EAP86847.1"/>
    </source>
</evidence>
<dbReference type="ESTHER" id="croah-a3ual1">
    <property type="family name" value="6_AlphaBeta_hydrolase"/>
</dbReference>
<dbReference type="SUPFAM" id="SSF53474">
    <property type="entry name" value="alpha/beta-Hydrolases"/>
    <property type="match status" value="1"/>
</dbReference>
<dbReference type="GeneID" id="89454203"/>
<dbReference type="STRING" id="216432.CA2559_12443"/>
<dbReference type="OrthoDB" id="9785847at2"/>
<name>A3UAL1_CROAH</name>
<keyword evidence="3" id="KW-1185">Reference proteome</keyword>
<dbReference type="Proteomes" id="UP000002297">
    <property type="component" value="Chromosome"/>
</dbReference>
<feature type="domain" description="AB hydrolase-1" evidence="1">
    <location>
        <begin position="88"/>
        <end position="166"/>
    </location>
</feature>
<gene>
    <name evidence="2" type="ordered locus">CA2559_12443</name>
</gene>
<dbReference type="InterPro" id="IPR029058">
    <property type="entry name" value="AB_hydrolase_fold"/>
</dbReference>
<dbReference type="KEGG" id="cat:CA2559_12443"/>
<organism evidence="2 3">
    <name type="scientific">Croceibacter atlanticus (strain ATCC BAA-628 / JCM 21780 / CIP 108009 / IAM 15332 / KCTC 12090 / HTCC2559)</name>
    <dbReference type="NCBI Taxonomy" id="216432"/>
    <lineage>
        <taxon>Bacteria</taxon>
        <taxon>Pseudomonadati</taxon>
        <taxon>Bacteroidota</taxon>
        <taxon>Flavobacteriia</taxon>
        <taxon>Flavobacteriales</taxon>
        <taxon>Flavobacteriaceae</taxon>
        <taxon>Croceibacter</taxon>
    </lineage>
</organism>